<evidence type="ECO:0000256" key="4">
    <source>
        <dbReference type="ARBA" id="ARBA00022490"/>
    </source>
</evidence>
<dbReference type="Gene3D" id="3.30.9.10">
    <property type="entry name" value="D-Amino Acid Oxidase, subunit A, domain 2"/>
    <property type="match status" value="1"/>
</dbReference>
<evidence type="ECO:0000256" key="1">
    <source>
        <dbReference type="ARBA" id="ARBA00001917"/>
    </source>
</evidence>
<dbReference type="Pfam" id="PF01266">
    <property type="entry name" value="DAO"/>
    <property type="match status" value="1"/>
</dbReference>
<dbReference type="PROSITE" id="PS50206">
    <property type="entry name" value="RHODANESE_3"/>
    <property type="match status" value="1"/>
</dbReference>
<evidence type="ECO:0000256" key="8">
    <source>
        <dbReference type="ARBA" id="ARBA00022827"/>
    </source>
</evidence>
<comment type="subcellular location">
    <subcellularLocation>
        <location evidence="3">Cytoplasm</location>
    </subcellularLocation>
</comment>
<dbReference type="InterPro" id="IPR001763">
    <property type="entry name" value="Rhodanese-like_dom"/>
</dbReference>
<dbReference type="GO" id="GO:0000166">
    <property type="term" value="F:nucleotide binding"/>
    <property type="evidence" value="ECO:0007669"/>
    <property type="project" value="UniProtKB-KW"/>
</dbReference>
<dbReference type="SUPFAM" id="SSF51905">
    <property type="entry name" value="FAD/NAD(P)-binding domain"/>
    <property type="match status" value="1"/>
</dbReference>
<dbReference type="NCBIfam" id="TIGR01373">
    <property type="entry name" value="soxB"/>
    <property type="match status" value="1"/>
</dbReference>
<dbReference type="GO" id="GO:0005737">
    <property type="term" value="C:cytoplasm"/>
    <property type="evidence" value="ECO:0007669"/>
    <property type="project" value="UniProtKB-SubCell"/>
</dbReference>
<dbReference type="PANTHER" id="PTHR13847">
    <property type="entry name" value="SARCOSINE DEHYDROGENASE-RELATED"/>
    <property type="match status" value="1"/>
</dbReference>
<keyword evidence="5" id="KW-0285">Flavoprotein</keyword>
<keyword evidence="9" id="KW-0560">Oxidoreductase</keyword>
<keyword evidence="7" id="KW-0547">Nucleotide-binding</keyword>
<dbReference type="AlphaFoldDB" id="A0A1C3UPL2"/>
<evidence type="ECO:0000256" key="7">
    <source>
        <dbReference type="ARBA" id="ARBA00022741"/>
    </source>
</evidence>
<evidence type="ECO:0000256" key="2">
    <source>
        <dbReference type="ARBA" id="ARBA00001974"/>
    </source>
</evidence>
<feature type="domain" description="Rhodanese" evidence="17">
    <location>
        <begin position="65"/>
        <end position="109"/>
    </location>
</feature>
<reference evidence="18 19" key="1">
    <citation type="submission" date="2016-08" db="EMBL/GenBank/DDBJ databases">
        <authorList>
            <person name="Seilhamer J.J."/>
        </authorList>
    </citation>
    <scope>NUCLEOTIDE SEQUENCE [LARGE SCALE GENOMIC DNA]</scope>
    <source>
        <strain evidence="18 19">P1-7</strain>
    </source>
</reference>
<comment type="catalytic activity">
    <reaction evidence="16">
        <text>sarcosine + (6S)-5,6,7,8-tetrahydrofolate + O2 = (6R)-5,10-methylene-5,6,7,8-tetrahydrofolate + glycine + H2O2</text>
        <dbReference type="Rhea" id="RHEA:70455"/>
        <dbReference type="ChEBI" id="CHEBI:15379"/>
        <dbReference type="ChEBI" id="CHEBI:15636"/>
        <dbReference type="ChEBI" id="CHEBI:16240"/>
        <dbReference type="ChEBI" id="CHEBI:57305"/>
        <dbReference type="ChEBI" id="CHEBI:57433"/>
        <dbReference type="ChEBI" id="CHEBI:57453"/>
        <dbReference type="EC" id="1.5.3.24"/>
    </reaction>
</comment>
<dbReference type="Gene3D" id="3.50.50.60">
    <property type="entry name" value="FAD/NAD(P)-binding domain"/>
    <property type="match status" value="1"/>
</dbReference>
<comment type="catalytic activity">
    <reaction evidence="15">
        <text>sarcosine + O2 + H2O = formaldehyde + glycine + H2O2</text>
        <dbReference type="Rhea" id="RHEA:13313"/>
        <dbReference type="ChEBI" id="CHEBI:15377"/>
        <dbReference type="ChEBI" id="CHEBI:15379"/>
        <dbReference type="ChEBI" id="CHEBI:16240"/>
        <dbReference type="ChEBI" id="CHEBI:16842"/>
        <dbReference type="ChEBI" id="CHEBI:57305"/>
        <dbReference type="ChEBI" id="CHEBI:57433"/>
    </reaction>
</comment>
<name>A0A1C3UPL2_9HYPH</name>
<evidence type="ECO:0000256" key="11">
    <source>
        <dbReference type="ARBA" id="ARBA00044044"/>
    </source>
</evidence>
<comment type="cofactor">
    <cofactor evidence="2">
        <name>FAD</name>
        <dbReference type="ChEBI" id="CHEBI:57692"/>
    </cofactor>
</comment>
<dbReference type="InterPro" id="IPR006076">
    <property type="entry name" value="FAD-dep_OxRdtase"/>
</dbReference>
<keyword evidence="4" id="KW-0963">Cytoplasm</keyword>
<dbReference type="InterPro" id="IPR036188">
    <property type="entry name" value="FAD/NAD-bd_sf"/>
</dbReference>
<dbReference type="GO" id="GO:0046653">
    <property type="term" value="P:tetrahydrofolate metabolic process"/>
    <property type="evidence" value="ECO:0007669"/>
    <property type="project" value="InterPro"/>
</dbReference>
<dbReference type="PANTHER" id="PTHR13847:SF287">
    <property type="entry name" value="FAD-DEPENDENT OXIDOREDUCTASE DOMAIN-CONTAINING PROTEIN 1"/>
    <property type="match status" value="1"/>
</dbReference>
<evidence type="ECO:0000259" key="17">
    <source>
        <dbReference type="PROSITE" id="PS50206"/>
    </source>
</evidence>
<evidence type="ECO:0000256" key="15">
    <source>
        <dbReference type="ARBA" id="ARBA00047316"/>
    </source>
</evidence>
<sequence length="447" mass="49633">MFCLRIFFVFPGLVVFIAYANVRPGNDRDECMRYSAYQLLKQAFSGNRHWQPVWRTPEPKSHYDVIIVGGGGHGLATAYYLAKEFGITNVAVLEKNYIGSGNVGRNTTIIRSNYLLPGNEPFYEFSMQLWEGLEQDFNYNAMVSQRGIVNLFHSDGQRDAYARRGNAMRMHGVDAELLSREQVRRMMPYLNFDHARFPILGGLLQRRGGTARHDAVAWGYARGADSRGVDLIQQCEVIGIRREAGVVTGVETNRGFIGCNKLALAAAGHTSILGNMADLELPIETHVLQAFVSEGLKPVIDNVITYGAGHFYISQSDKGGLVFGADIDYYSSYAQRGNLATVEHTMEEGVALIPGLSRVRVLRTWGGVMDMSMDGSPIIDRTPIDNLYLNCGWNYGGFKATPASGFCFAHLIAKGESHEVSRLLRLDRFERGFALDESGKGPQPNLH</sequence>
<evidence type="ECO:0000256" key="3">
    <source>
        <dbReference type="ARBA" id="ARBA00004496"/>
    </source>
</evidence>
<protein>
    <recommendedName>
        <fullName evidence="12">Sarcosine oxidase subunit beta</fullName>
        <ecNumber evidence="11">1.5.3.24</ecNumber>
    </recommendedName>
    <alternativeName>
        <fullName evidence="13">Sarcosine oxidase (5,10-methylenetetrahydrofolate-forming) subunit beta</fullName>
    </alternativeName>
    <alternativeName>
        <fullName evidence="14">Tetrameric sarcosine oxidase subunit beta</fullName>
    </alternativeName>
</protein>
<evidence type="ECO:0000256" key="16">
    <source>
        <dbReference type="ARBA" id="ARBA00048917"/>
    </source>
</evidence>
<evidence type="ECO:0000256" key="13">
    <source>
        <dbReference type="ARBA" id="ARBA00044216"/>
    </source>
</evidence>
<dbReference type="EC" id="1.5.3.24" evidence="11"/>
<dbReference type="Proteomes" id="UP000199205">
    <property type="component" value="Unassembled WGS sequence"/>
</dbReference>
<evidence type="ECO:0000313" key="19">
    <source>
        <dbReference type="Proteomes" id="UP000199205"/>
    </source>
</evidence>
<evidence type="ECO:0000256" key="10">
    <source>
        <dbReference type="ARBA" id="ARBA00043973"/>
    </source>
</evidence>
<dbReference type="SUPFAM" id="SSF54373">
    <property type="entry name" value="FAD-linked reductases, C-terminal domain"/>
    <property type="match status" value="1"/>
</dbReference>
<organism evidence="18 19">
    <name type="scientific">Rhizobium lusitanum</name>
    <dbReference type="NCBI Taxonomy" id="293958"/>
    <lineage>
        <taxon>Bacteria</taxon>
        <taxon>Pseudomonadati</taxon>
        <taxon>Pseudomonadota</taxon>
        <taxon>Alphaproteobacteria</taxon>
        <taxon>Hyphomicrobiales</taxon>
        <taxon>Rhizobiaceae</taxon>
        <taxon>Rhizobium/Agrobacterium group</taxon>
        <taxon>Rhizobium</taxon>
    </lineage>
</organism>
<gene>
    <name evidence="18" type="ORF">GA0061101_103108</name>
</gene>
<dbReference type="EMBL" id="FMAF01000003">
    <property type="protein sequence ID" value="SCB17398.1"/>
    <property type="molecule type" value="Genomic_DNA"/>
</dbReference>
<dbReference type="GO" id="GO:0008115">
    <property type="term" value="F:sarcosine oxidase activity"/>
    <property type="evidence" value="ECO:0007669"/>
    <property type="project" value="InterPro"/>
</dbReference>
<accession>A0A1C3UPL2</accession>
<evidence type="ECO:0000313" key="18">
    <source>
        <dbReference type="EMBL" id="SCB17398.1"/>
    </source>
</evidence>
<proteinExistence type="inferred from homology"/>
<keyword evidence="6" id="KW-0288">FMN</keyword>
<evidence type="ECO:0000256" key="6">
    <source>
        <dbReference type="ARBA" id="ARBA00022643"/>
    </source>
</evidence>
<keyword evidence="8" id="KW-0274">FAD</keyword>
<evidence type="ECO:0000256" key="5">
    <source>
        <dbReference type="ARBA" id="ARBA00022630"/>
    </source>
</evidence>
<comment type="cofactor">
    <cofactor evidence="1">
        <name>FMN</name>
        <dbReference type="ChEBI" id="CHEBI:58210"/>
    </cofactor>
</comment>
<evidence type="ECO:0000256" key="14">
    <source>
        <dbReference type="ARBA" id="ARBA00044295"/>
    </source>
</evidence>
<comment type="similarity">
    <text evidence="10">Belongs to the SoxB family.</text>
</comment>
<evidence type="ECO:0000256" key="12">
    <source>
        <dbReference type="ARBA" id="ARBA00044150"/>
    </source>
</evidence>
<dbReference type="InterPro" id="IPR006278">
    <property type="entry name" value="SoxB"/>
</dbReference>
<evidence type="ECO:0000256" key="9">
    <source>
        <dbReference type="ARBA" id="ARBA00023002"/>
    </source>
</evidence>